<dbReference type="eggNOG" id="ENOG5032SHB">
    <property type="taxonomic scope" value="Bacteria"/>
</dbReference>
<evidence type="ECO:0000256" key="1">
    <source>
        <dbReference type="SAM" id="MobiDB-lite"/>
    </source>
</evidence>
<dbReference type="STRING" id="1223523.H340_22976"/>
<dbReference type="InterPro" id="IPR011528">
    <property type="entry name" value="NERD"/>
</dbReference>
<dbReference type="EMBL" id="AORZ01000088">
    <property type="protein sequence ID" value="EME98135.1"/>
    <property type="molecule type" value="Genomic_DNA"/>
</dbReference>
<reference evidence="3 4" key="1">
    <citation type="journal article" date="2013" name="Genome Announc.">
        <title>Whole-Genome Shotgun Assembly and Analysis of the Genome of Streptomyces mobaraensis DSM 40847, a Strain for Industrial Production of Microbial Transglutaminase.</title>
        <authorList>
            <person name="Yang H."/>
            <person name="He T."/>
            <person name="Wu W."/>
            <person name="Zhu W."/>
            <person name="Lu B."/>
            <person name="Sun W."/>
        </authorList>
    </citation>
    <scope>NUCLEOTIDE SEQUENCE [LARGE SCALE GENOMIC DNA]</scope>
    <source>
        <strain evidence="3 4">DSM 40847</strain>
    </source>
</reference>
<dbReference type="RefSeq" id="WP_004950057.1">
    <property type="nucleotide sequence ID" value="NZ_AORZ01000088.1"/>
</dbReference>
<feature type="region of interest" description="Disordered" evidence="1">
    <location>
        <begin position="1"/>
        <end position="49"/>
    </location>
</feature>
<protein>
    <submittedName>
        <fullName evidence="3">NERD domain-containing protein</fullName>
    </submittedName>
</protein>
<evidence type="ECO:0000313" key="3">
    <source>
        <dbReference type="EMBL" id="EME98135.1"/>
    </source>
</evidence>
<organism evidence="3 4">
    <name type="scientific">Streptomyces mobaraensis (strain ATCC 29032 / DSM 40847 / JCM 4168 / NBRC 13819 / NCIMB 11159 / IPCR 16-22)</name>
    <dbReference type="NCBI Taxonomy" id="1223523"/>
    <lineage>
        <taxon>Bacteria</taxon>
        <taxon>Bacillati</taxon>
        <taxon>Actinomycetota</taxon>
        <taxon>Actinomycetes</taxon>
        <taxon>Kitasatosporales</taxon>
        <taxon>Streptomycetaceae</taxon>
        <taxon>Streptomyces</taxon>
    </lineage>
</organism>
<dbReference type="PATRIC" id="fig|1223523.3.peg.4674"/>
<comment type="caution">
    <text evidence="3">The sequence shown here is derived from an EMBL/GenBank/DDBJ whole genome shotgun (WGS) entry which is preliminary data.</text>
</comment>
<evidence type="ECO:0000259" key="2">
    <source>
        <dbReference type="Pfam" id="PF08378"/>
    </source>
</evidence>
<dbReference type="Proteomes" id="UP000011740">
    <property type="component" value="Unassembled WGS sequence"/>
</dbReference>
<proteinExistence type="predicted"/>
<gene>
    <name evidence="3" type="ORF">H340_22976</name>
</gene>
<feature type="compositionally biased region" description="Gly residues" evidence="1">
    <location>
        <begin position="9"/>
        <end position="26"/>
    </location>
</feature>
<sequence>MGVRERPGTGAGAGAGAGPGAKGGAVGRRYDPDRLFLPPDDDLAPNRPGETLRARLDASRAGRGTLLLARLLGRRPAEDRWRRALAAEQQVGAALDGLTAGGWEVLHSVVLPGDAVIPHLLIGPGGVFAVLVEPTRRAPARADDAVIRVPRERHPRPAVRRARQSAARASLVLTRGCGFPVPVGPVVVLPGATEVHDESERGDVRVLLLRQVTGLGVLGGVLHPDRVDRVHTVARNRRLWLGC</sequence>
<evidence type="ECO:0000313" key="4">
    <source>
        <dbReference type="Proteomes" id="UP000011740"/>
    </source>
</evidence>
<accession>M3C2A4</accession>
<name>M3C2A4_STRM1</name>
<dbReference type="AlphaFoldDB" id="M3C2A4"/>
<feature type="domain" description="NERD" evidence="2">
    <location>
        <begin position="86"/>
        <end position="190"/>
    </location>
</feature>
<dbReference type="Pfam" id="PF08378">
    <property type="entry name" value="NERD"/>
    <property type="match status" value="1"/>
</dbReference>